<keyword evidence="3" id="KW-1185">Reference proteome</keyword>
<evidence type="ECO:0000256" key="1">
    <source>
        <dbReference type="SAM" id="MobiDB-lite"/>
    </source>
</evidence>
<dbReference type="Proteomes" id="UP001215151">
    <property type="component" value="Unassembled WGS sequence"/>
</dbReference>
<proteinExistence type="predicted"/>
<protein>
    <submittedName>
        <fullName evidence="2">Uncharacterized protein</fullName>
    </submittedName>
</protein>
<feature type="region of interest" description="Disordered" evidence="1">
    <location>
        <begin position="1"/>
        <end position="23"/>
    </location>
</feature>
<gene>
    <name evidence="2" type="ORF">ONZ51_g12078</name>
</gene>
<sequence>MAGKLQSAEVGNGIKQENIPPGEERFFLRDGQTCVLSRPSKRPVRFTVPVRRKAEAEEAAETMDVLDFPKVVGP</sequence>
<reference evidence="2" key="1">
    <citation type="submission" date="2022-11" db="EMBL/GenBank/DDBJ databases">
        <title>Genome Sequence of Cubamyces cubensis.</title>
        <authorList>
            <person name="Buettner E."/>
        </authorList>
    </citation>
    <scope>NUCLEOTIDE SEQUENCE</scope>
    <source>
        <strain evidence="2">MPL-01</strain>
    </source>
</reference>
<comment type="caution">
    <text evidence="2">The sequence shown here is derived from an EMBL/GenBank/DDBJ whole genome shotgun (WGS) entry which is preliminary data.</text>
</comment>
<accession>A0AAD7TGF2</accession>
<evidence type="ECO:0000313" key="3">
    <source>
        <dbReference type="Proteomes" id="UP001215151"/>
    </source>
</evidence>
<name>A0AAD7TGF2_9APHY</name>
<organism evidence="2 3">
    <name type="scientific">Trametes cubensis</name>
    <dbReference type="NCBI Taxonomy" id="1111947"/>
    <lineage>
        <taxon>Eukaryota</taxon>
        <taxon>Fungi</taxon>
        <taxon>Dikarya</taxon>
        <taxon>Basidiomycota</taxon>
        <taxon>Agaricomycotina</taxon>
        <taxon>Agaricomycetes</taxon>
        <taxon>Polyporales</taxon>
        <taxon>Polyporaceae</taxon>
        <taxon>Trametes</taxon>
    </lineage>
</organism>
<evidence type="ECO:0000313" key="2">
    <source>
        <dbReference type="EMBL" id="KAJ8456517.1"/>
    </source>
</evidence>
<dbReference type="AlphaFoldDB" id="A0AAD7TGF2"/>
<dbReference type="EMBL" id="JAPEVG010000668">
    <property type="protein sequence ID" value="KAJ8456517.1"/>
    <property type="molecule type" value="Genomic_DNA"/>
</dbReference>